<feature type="region of interest" description="Disordered" evidence="1">
    <location>
        <begin position="378"/>
        <end position="416"/>
    </location>
</feature>
<dbReference type="EMBL" id="JAACJK010000167">
    <property type="protein sequence ID" value="KAF5323131.1"/>
    <property type="molecule type" value="Genomic_DNA"/>
</dbReference>
<reference evidence="2 3" key="1">
    <citation type="journal article" date="2020" name="ISME J.">
        <title>Uncovering the hidden diversity of litter-decomposition mechanisms in mushroom-forming fungi.</title>
        <authorList>
            <person name="Floudas D."/>
            <person name="Bentzer J."/>
            <person name="Ahren D."/>
            <person name="Johansson T."/>
            <person name="Persson P."/>
            <person name="Tunlid A."/>
        </authorList>
    </citation>
    <scope>NUCLEOTIDE SEQUENCE [LARGE SCALE GENOMIC DNA]</scope>
    <source>
        <strain evidence="2 3">CBS 175.51</strain>
    </source>
</reference>
<organism evidence="2 3">
    <name type="scientific">Ephemerocybe angulata</name>
    <dbReference type="NCBI Taxonomy" id="980116"/>
    <lineage>
        <taxon>Eukaryota</taxon>
        <taxon>Fungi</taxon>
        <taxon>Dikarya</taxon>
        <taxon>Basidiomycota</taxon>
        <taxon>Agaricomycotina</taxon>
        <taxon>Agaricomycetes</taxon>
        <taxon>Agaricomycetidae</taxon>
        <taxon>Agaricales</taxon>
        <taxon>Agaricineae</taxon>
        <taxon>Psathyrellaceae</taxon>
        <taxon>Ephemerocybe</taxon>
    </lineage>
</organism>
<feature type="region of interest" description="Disordered" evidence="1">
    <location>
        <begin position="240"/>
        <end position="260"/>
    </location>
</feature>
<evidence type="ECO:0000256" key="1">
    <source>
        <dbReference type="SAM" id="MobiDB-lite"/>
    </source>
</evidence>
<proteinExistence type="predicted"/>
<gene>
    <name evidence="2" type="ORF">D9611_009383</name>
</gene>
<protein>
    <submittedName>
        <fullName evidence="2">Uncharacterized protein</fullName>
    </submittedName>
</protein>
<dbReference type="AlphaFoldDB" id="A0A8H5BHS2"/>
<comment type="caution">
    <text evidence="2">The sequence shown here is derived from an EMBL/GenBank/DDBJ whole genome shotgun (WGS) entry which is preliminary data.</text>
</comment>
<feature type="compositionally biased region" description="Basic and acidic residues" evidence="1">
    <location>
        <begin position="398"/>
        <end position="410"/>
    </location>
</feature>
<accession>A0A8H5BHS2</accession>
<keyword evidence="3" id="KW-1185">Reference proteome</keyword>
<evidence type="ECO:0000313" key="3">
    <source>
        <dbReference type="Proteomes" id="UP000541558"/>
    </source>
</evidence>
<dbReference type="Proteomes" id="UP000541558">
    <property type="component" value="Unassembled WGS sequence"/>
</dbReference>
<evidence type="ECO:0000313" key="2">
    <source>
        <dbReference type="EMBL" id="KAF5323131.1"/>
    </source>
</evidence>
<dbReference type="OrthoDB" id="10285018at2759"/>
<name>A0A8H5BHS2_9AGAR</name>
<sequence length="416" mass="48458">MAASEAAIQAAHNRWKAKESSRAYVESDDFIQDALRQLGDMVRVSEFEENVKQSGTWASEIDERFANVTNNFEEIAEGHGKDFLELGNYLDEWKGLNQQWVEHLLMSREVATEHGIILRRFDRWFLDMILHIDDQEDRLDAIIELEEFILEKHDKPQKMSQAWPDLRREIRSFVSRLDHYIKELGVELNEAARILRAQIGDLAKEILVLEREMHRSRLMLTLGGTFLTILGIVSAETPLENDRKERDAKDEKRRQKQDELNKINPRQDALAFLKIDVGNLQPYTDLICERLFLFSEVWASVQVQSTQFREHLKGGMDARFRREVQLAQAATGPLIRGLDAYSAELGSRLVRTGHLTVEQLFEEKKALFRIADQIKRWSEQEPDPRREKGRRTGVQKDPATRERVKLERMAETLPKN</sequence>